<sequence>MPLIHFEEADGPERTQIGEGLVKFARAADRLETGRSEGKYFLNHEEGCDAGGERIETGDEFFFDTEAGEILCADHGRERREERDAVGEE</sequence>
<proteinExistence type="predicted"/>
<protein>
    <recommendedName>
        <fullName evidence="1">DUF8075 domain-containing protein</fullName>
    </recommendedName>
</protein>
<dbReference type="RefSeq" id="WP_248655267.1">
    <property type="nucleotide sequence ID" value="NZ_CP096658.1"/>
</dbReference>
<reference evidence="2" key="1">
    <citation type="submission" date="2022-04" db="EMBL/GenBank/DDBJ databases">
        <title>Diverse halophilic archaea isolated from saline environments.</title>
        <authorList>
            <person name="Cui H.-L."/>
        </authorList>
    </citation>
    <scope>NUCLEOTIDE SEQUENCE</scope>
    <source>
        <strain evidence="2">XZYJT40</strain>
    </source>
</reference>
<evidence type="ECO:0000313" key="2">
    <source>
        <dbReference type="EMBL" id="UPW00859.1"/>
    </source>
</evidence>
<feature type="domain" description="DUF8075" evidence="1">
    <location>
        <begin position="1"/>
        <end position="82"/>
    </location>
</feature>
<dbReference type="Pfam" id="PF26276">
    <property type="entry name" value="DUF8075"/>
    <property type="match status" value="1"/>
</dbReference>
<organism evidence="2 3">
    <name type="scientific">Halorussus gelatinilyticus</name>
    <dbReference type="NCBI Taxonomy" id="2937524"/>
    <lineage>
        <taxon>Archaea</taxon>
        <taxon>Methanobacteriati</taxon>
        <taxon>Methanobacteriota</taxon>
        <taxon>Stenosarchaea group</taxon>
        <taxon>Halobacteria</taxon>
        <taxon>Halobacteriales</taxon>
        <taxon>Haladaptataceae</taxon>
        <taxon>Halorussus</taxon>
    </lineage>
</organism>
<keyword evidence="3" id="KW-1185">Reference proteome</keyword>
<evidence type="ECO:0000313" key="3">
    <source>
        <dbReference type="Proteomes" id="UP000830434"/>
    </source>
</evidence>
<dbReference type="KEGG" id="haxz:M0R88_01855"/>
<name>A0A8U0ILE0_9EURY</name>
<dbReference type="AlphaFoldDB" id="A0A8U0ILE0"/>
<dbReference type="GeneID" id="72188560"/>
<evidence type="ECO:0000259" key="1">
    <source>
        <dbReference type="Pfam" id="PF26276"/>
    </source>
</evidence>
<gene>
    <name evidence="2" type="ORF">M0R88_01855</name>
</gene>
<dbReference type="InterPro" id="IPR058388">
    <property type="entry name" value="DUF8075"/>
</dbReference>
<accession>A0A8U0ILE0</accession>
<dbReference type="Proteomes" id="UP000830434">
    <property type="component" value="Chromosome"/>
</dbReference>
<dbReference type="EMBL" id="CP096658">
    <property type="protein sequence ID" value="UPW00859.1"/>
    <property type="molecule type" value="Genomic_DNA"/>
</dbReference>